<evidence type="ECO:0000256" key="7">
    <source>
        <dbReference type="ARBA" id="ARBA00022840"/>
    </source>
</evidence>
<feature type="transmembrane region" description="Helical" evidence="12">
    <location>
        <begin position="211"/>
        <end position="231"/>
    </location>
</feature>
<gene>
    <name evidence="16" type="ORF">E6C51_12160</name>
</gene>
<keyword evidence="6" id="KW-0547">Nucleotide-binding</keyword>
<reference evidence="16 17" key="1">
    <citation type="submission" date="2019-04" db="EMBL/GenBank/DDBJ databases">
        <title>Rhizobium terrae sp. nov., isolated from a paddy soil.</title>
        <authorList>
            <person name="Lin S.-Y."/>
            <person name="Hameed A."/>
            <person name="Huang H.-I."/>
            <person name="Young C.-C."/>
        </authorList>
    </citation>
    <scope>NUCLEOTIDE SEQUENCE [LARGE SCALE GENOMIC DNA]</scope>
    <source>
        <strain evidence="16 17">CC-HIH110</strain>
    </source>
</reference>
<keyword evidence="17" id="KW-1185">Reference proteome</keyword>
<dbReference type="RefSeq" id="WP_190236138.1">
    <property type="nucleotide sequence ID" value="NZ_SSOA01000005.1"/>
</dbReference>
<comment type="subcellular location">
    <subcellularLocation>
        <location evidence="1">Cell membrane</location>
        <topology evidence="1">Multi-pass membrane protein</topology>
    </subcellularLocation>
</comment>
<evidence type="ECO:0000256" key="4">
    <source>
        <dbReference type="ARBA" id="ARBA00022475"/>
    </source>
</evidence>
<feature type="domain" description="ABC transmembrane type-1" evidence="14">
    <location>
        <begin position="175"/>
        <end position="456"/>
    </location>
</feature>
<dbReference type="InterPro" id="IPR017871">
    <property type="entry name" value="ABC_transporter-like_CS"/>
</dbReference>
<dbReference type="SUPFAM" id="SSF52540">
    <property type="entry name" value="P-loop containing nucleoside triphosphate hydrolases"/>
    <property type="match status" value="1"/>
</dbReference>
<feature type="transmembrane region" description="Helical" evidence="12">
    <location>
        <begin position="173"/>
        <end position="199"/>
    </location>
</feature>
<dbReference type="Gene3D" id="1.20.1560.10">
    <property type="entry name" value="ABC transporter type 1, transmembrane domain"/>
    <property type="match status" value="1"/>
</dbReference>
<dbReference type="NCBIfam" id="TIGR03796">
    <property type="entry name" value="NHLM_micro_ABC1"/>
    <property type="match status" value="1"/>
</dbReference>
<feature type="transmembrane region" description="Helical" evidence="12">
    <location>
        <begin position="315"/>
        <end position="332"/>
    </location>
</feature>
<keyword evidence="7" id="KW-0067">ATP-binding</keyword>
<evidence type="ECO:0000256" key="1">
    <source>
        <dbReference type="ARBA" id="ARBA00004651"/>
    </source>
</evidence>
<evidence type="ECO:0000256" key="6">
    <source>
        <dbReference type="ARBA" id="ARBA00022741"/>
    </source>
</evidence>
<comment type="similarity">
    <text evidence="2">Belongs to the ABC transporter superfamily.</text>
</comment>
<dbReference type="SMART" id="SM00382">
    <property type="entry name" value="AAA"/>
    <property type="match status" value="1"/>
</dbReference>
<evidence type="ECO:0000256" key="2">
    <source>
        <dbReference type="ARBA" id="ARBA00005417"/>
    </source>
</evidence>
<evidence type="ECO:0000256" key="10">
    <source>
        <dbReference type="ARBA" id="ARBA00023136"/>
    </source>
</evidence>
<dbReference type="InterPro" id="IPR036640">
    <property type="entry name" value="ABC1_TM_sf"/>
</dbReference>
<dbReference type="InterPro" id="IPR005074">
    <property type="entry name" value="Peptidase_C39"/>
</dbReference>
<dbReference type="GO" id="GO:0043213">
    <property type="term" value="P:bacteriocin transport"/>
    <property type="evidence" value="ECO:0007669"/>
    <property type="project" value="UniProtKB-KW"/>
</dbReference>
<dbReference type="CDD" id="cd18569">
    <property type="entry name" value="ABC_6TM_NHLM_bacteriocin"/>
    <property type="match status" value="1"/>
</dbReference>
<dbReference type="Proteomes" id="UP000310754">
    <property type="component" value="Unassembled WGS sequence"/>
</dbReference>
<evidence type="ECO:0000259" key="15">
    <source>
        <dbReference type="PROSITE" id="PS50990"/>
    </source>
</evidence>
<dbReference type="Pfam" id="PF03412">
    <property type="entry name" value="Peptidase_C39"/>
    <property type="match status" value="1"/>
</dbReference>
<evidence type="ECO:0000313" key="16">
    <source>
        <dbReference type="EMBL" id="THF49689.1"/>
    </source>
</evidence>
<organism evidence="16 17">
    <name type="scientific">Allorhizobium terrae</name>
    <dbReference type="NCBI Taxonomy" id="1848972"/>
    <lineage>
        <taxon>Bacteria</taxon>
        <taxon>Pseudomonadati</taxon>
        <taxon>Pseudomonadota</taxon>
        <taxon>Alphaproteobacteria</taxon>
        <taxon>Hyphomicrobiales</taxon>
        <taxon>Rhizobiaceae</taxon>
        <taxon>Rhizobium/Agrobacterium group</taxon>
        <taxon>Allorhizobium</taxon>
    </lineage>
</organism>
<dbReference type="GO" id="GO:0006508">
    <property type="term" value="P:proteolysis"/>
    <property type="evidence" value="ECO:0007669"/>
    <property type="project" value="InterPro"/>
</dbReference>
<dbReference type="GO" id="GO:0015031">
    <property type="term" value="P:protein transport"/>
    <property type="evidence" value="ECO:0007669"/>
    <property type="project" value="UniProtKB-KW"/>
</dbReference>
<dbReference type="PROSITE" id="PS00211">
    <property type="entry name" value="ABC_TRANSPORTER_1"/>
    <property type="match status" value="1"/>
</dbReference>
<dbReference type="InterPro" id="IPR022514">
    <property type="entry name" value="NHPM_micro_ABC1"/>
</dbReference>
<dbReference type="GO" id="GO:0005886">
    <property type="term" value="C:plasma membrane"/>
    <property type="evidence" value="ECO:0007669"/>
    <property type="project" value="UniProtKB-SubCell"/>
</dbReference>
<dbReference type="GO" id="GO:0005524">
    <property type="term" value="F:ATP binding"/>
    <property type="evidence" value="ECO:0007669"/>
    <property type="project" value="UniProtKB-KW"/>
</dbReference>
<dbReference type="InterPro" id="IPR027417">
    <property type="entry name" value="P-loop_NTPase"/>
</dbReference>
<dbReference type="InterPro" id="IPR039421">
    <property type="entry name" value="Type_1_exporter"/>
</dbReference>
<dbReference type="SUPFAM" id="SSF90123">
    <property type="entry name" value="ABC transporter transmembrane region"/>
    <property type="match status" value="1"/>
</dbReference>
<dbReference type="Pfam" id="PF00005">
    <property type="entry name" value="ABC_tran"/>
    <property type="match status" value="1"/>
</dbReference>
<name>A0A4S3ZV62_9HYPH</name>
<evidence type="ECO:0000256" key="5">
    <source>
        <dbReference type="ARBA" id="ARBA00022692"/>
    </source>
</evidence>
<dbReference type="GO" id="GO:0016887">
    <property type="term" value="F:ATP hydrolysis activity"/>
    <property type="evidence" value="ECO:0007669"/>
    <property type="project" value="InterPro"/>
</dbReference>
<dbReference type="EMBL" id="SSOA01000005">
    <property type="protein sequence ID" value="THF49689.1"/>
    <property type="molecule type" value="Genomic_DNA"/>
</dbReference>
<keyword evidence="5 12" id="KW-0812">Transmembrane</keyword>
<dbReference type="PANTHER" id="PTHR24221:SF654">
    <property type="entry name" value="ATP-BINDING CASSETTE SUB-FAMILY B MEMBER 6"/>
    <property type="match status" value="1"/>
</dbReference>
<feature type="transmembrane region" description="Helical" evidence="12">
    <location>
        <begin position="289"/>
        <end position="309"/>
    </location>
</feature>
<protein>
    <submittedName>
        <fullName evidence="16">NHLP family bacteriocin export ABC transporter peptidase/permease/ATPase subunit</fullName>
    </submittedName>
</protein>
<evidence type="ECO:0000313" key="17">
    <source>
        <dbReference type="Proteomes" id="UP000310754"/>
    </source>
</evidence>
<evidence type="ECO:0000256" key="8">
    <source>
        <dbReference type="ARBA" id="ARBA00022927"/>
    </source>
</evidence>
<dbReference type="PROSITE" id="PS50990">
    <property type="entry name" value="PEPTIDASE_C39"/>
    <property type="match status" value="1"/>
</dbReference>
<keyword evidence="8" id="KW-0653">Protein transport</keyword>
<dbReference type="PANTHER" id="PTHR24221">
    <property type="entry name" value="ATP-BINDING CASSETTE SUB-FAMILY B"/>
    <property type="match status" value="1"/>
</dbReference>
<dbReference type="AlphaFoldDB" id="A0A4S3ZV62"/>
<dbReference type="GO" id="GO:0140359">
    <property type="term" value="F:ABC-type transporter activity"/>
    <property type="evidence" value="ECO:0007669"/>
    <property type="project" value="InterPro"/>
</dbReference>
<feature type="domain" description="ABC transporter" evidence="13">
    <location>
        <begin position="487"/>
        <end position="720"/>
    </location>
</feature>
<accession>A0A4S3ZV62</accession>
<dbReference type="InterPro" id="IPR003593">
    <property type="entry name" value="AAA+_ATPase"/>
</dbReference>
<keyword evidence="9 12" id="KW-1133">Transmembrane helix</keyword>
<dbReference type="GO" id="GO:0008233">
    <property type="term" value="F:peptidase activity"/>
    <property type="evidence" value="ECO:0007669"/>
    <property type="project" value="InterPro"/>
</dbReference>
<dbReference type="Gene3D" id="3.40.50.300">
    <property type="entry name" value="P-loop containing nucleotide triphosphate hydrolases"/>
    <property type="match status" value="1"/>
</dbReference>
<dbReference type="Pfam" id="PF00664">
    <property type="entry name" value="ABC_membrane"/>
    <property type="match status" value="1"/>
</dbReference>
<dbReference type="FunFam" id="3.40.50.300:FF:000299">
    <property type="entry name" value="ABC transporter ATP-binding protein/permease"/>
    <property type="match status" value="1"/>
</dbReference>
<dbReference type="Gene3D" id="3.90.70.10">
    <property type="entry name" value="Cysteine proteinases"/>
    <property type="match status" value="1"/>
</dbReference>
<evidence type="ECO:0000256" key="11">
    <source>
        <dbReference type="ARBA" id="ARBA00043264"/>
    </source>
</evidence>
<evidence type="ECO:0000256" key="9">
    <source>
        <dbReference type="ARBA" id="ARBA00022989"/>
    </source>
</evidence>
<keyword evidence="10 12" id="KW-0472">Membrane</keyword>
<proteinExistence type="inferred from homology"/>
<comment type="caution">
    <text evidence="16">The sequence shown here is derived from an EMBL/GenBank/DDBJ whole genome shotgun (WGS) entry which is preliminary data.</text>
</comment>
<sequence length="722" mass="78292">MGLAFSLPASSPPRQKSRATPQILQIEAVECGATCLSIILAHYGRWVTLEELRTAAGVSRDGTKASNLLKAGRHYGLTAKGFRKDVSKLHEVPWPAVLHWNFNHFVVLEGIRGQRVFINDPALGRRTITFEELNEAFTGVVLAFEPSKDFIPAGAPPLAMPMMMERLQGSQKGLFFVLIASLALVVPGIAVPVFTRAFIDQILVGQQTDWFLPFCVALTAIIALRGAATMLQQLGLRRLEMKQMVVPASKLLWHMLRLPAEFYAQRHPGELTSRLGASDRIAGLLSGRLSSAVFNLTSLIAYAIIMWLINPMLALFLYATQVIYAFVIYHGGEVQRTQSAKLSVELGNLLAATLGPIRAIETLKASNMEGQAYRRWAGLHSRVLGTRARLAFAQTLLNAIPTTVQSLSSVLVLILGAISVMNGHMSIGALVAFQGLARSFNSPILELVGLAGKIQAIRADLIKIADISRAKQVEPGDPSAVPASSRVELDGISFGYSPLDPPLIADFSLQLSPGKRVALVGGSGSGKTTIGRMIAGLQTPWSGEIRIGEVNAQCLPQARRSHLIGYVDQEVFLFEGSVRDNLTLWDDSIPQEVLIAALSDAAILDDILMRPGQLDARVSEGGLNFSGGQRQRLELARVLSANPALIVLDEATAALDPVTEKQIDDNLRRRGCGCLIIAHRLSTIRDCDEIIVMGHGRIVERGDHDTLMALNGEYADLVRGSQ</sequence>
<dbReference type="GO" id="GO:0034040">
    <property type="term" value="F:ATPase-coupled lipid transmembrane transporter activity"/>
    <property type="evidence" value="ECO:0007669"/>
    <property type="project" value="TreeGrafter"/>
</dbReference>
<evidence type="ECO:0000259" key="14">
    <source>
        <dbReference type="PROSITE" id="PS50929"/>
    </source>
</evidence>
<dbReference type="InterPro" id="IPR003439">
    <property type="entry name" value="ABC_transporter-like_ATP-bd"/>
</dbReference>
<keyword evidence="11" id="KW-0080">Bacteriocin transport</keyword>
<keyword evidence="4" id="KW-1003">Cell membrane</keyword>
<keyword evidence="3" id="KW-0813">Transport</keyword>
<dbReference type="PROSITE" id="PS50929">
    <property type="entry name" value="ABC_TM1F"/>
    <property type="match status" value="1"/>
</dbReference>
<evidence type="ECO:0000256" key="12">
    <source>
        <dbReference type="SAM" id="Phobius"/>
    </source>
</evidence>
<evidence type="ECO:0000256" key="3">
    <source>
        <dbReference type="ARBA" id="ARBA00022448"/>
    </source>
</evidence>
<feature type="domain" description="Peptidase C39" evidence="15">
    <location>
        <begin position="25"/>
        <end position="144"/>
    </location>
</feature>
<dbReference type="InterPro" id="IPR011527">
    <property type="entry name" value="ABC1_TM_dom"/>
</dbReference>
<evidence type="ECO:0000259" key="13">
    <source>
        <dbReference type="PROSITE" id="PS50893"/>
    </source>
</evidence>
<dbReference type="PROSITE" id="PS50893">
    <property type="entry name" value="ABC_TRANSPORTER_2"/>
    <property type="match status" value="1"/>
</dbReference>